<dbReference type="GO" id="GO:0046872">
    <property type="term" value="F:metal ion binding"/>
    <property type="evidence" value="ECO:0007669"/>
    <property type="project" value="InterPro"/>
</dbReference>
<keyword evidence="6" id="KW-1185">Reference proteome</keyword>
<dbReference type="EMBL" id="FNNG01000016">
    <property type="protein sequence ID" value="SDX68710.1"/>
    <property type="molecule type" value="Genomic_DNA"/>
</dbReference>
<dbReference type="InterPro" id="IPR036724">
    <property type="entry name" value="Cobalamin-bd_sf"/>
</dbReference>
<dbReference type="Gene3D" id="3.20.20.240">
    <property type="entry name" value="Methylmalonyl-CoA mutase"/>
    <property type="match status" value="1"/>
</dbReference>
<evidence type="ECO:0008006" key="7">
    <source>
        <dbReference type="Google" id="ProtNLM"/>
    </source>
</evidence>
<gene>
    <name evidence="5" type="ORF">SAMN05660923_02734</name>
</gene>
<evidence type="ECO:0000256" key="2">
    <source>
        <dbReference type="ARBA" id="ARBA00022628"/>
    </source>
</evidence>
<sequence length="633" mass="72060">MLAVDGDIFAFIKPSLDAHTLGINSAAELLRECGYTVLIAGEDIAEAMNNIKYEVNQEKVLDWINKNNVTRIGLSYRLDQDEAVNMVGYFMNALKSKEMLSYQEGQIKTIFFAGLPKTCEIIEREYKGFIKTFIGGETVKESLAKMGVPEARIPRDIIEGSLYDDLRMEFGKDIINSQSYQGFKPVNRATYDEYGTSKDTVVKRLNSNISKPFIPLMRAHVGPYSSSKDRMESVKEFISWAKYLAKTEYLDILSIGTSQLSQSNFGEDWGDKPNGGGVPINSLEEYRMIWEASRPLLLRTYAGTKNIPQLARIYEETINICWHALSLWWFNKLDGRGPYDLYTNLQQHVETLEFIAETNKPFEPNIPHHFAFRGADDVTYIVSAYLAAKLAKKIGVKTLILQNMLNTPRYTWGIQDLAKSRAMLTLVKSLEDSNFRVILQPRAGLDYFKPNLDEAKMQLAAVTALMDDIEPLDETSPPIIHVVSYSEASHLATPDVINESIKITQYSLQKYRELRSKGKIEDMSKNRDVEERMLELLDSAKTIISGIESHVENPYSAEGFYKIFAAGFLPVPYLWGELDEFKYAKSWKTKPIKGSVKIVDENNKIVKAEKVVNYARNNLKEVEYILNQKMKIN</sequence>
<evidence type="ECO:0000256" key="3">
    <source>
        <dbReference type="ARBA" id="ARBA00023235"/>
    </source>
</evidence>
<dbReference type="AlphaFoldDB" id="A0A1H3DQV4"/>
<dbReference type="GO" id="GO:0031419">
    <property type="term" value="F:cobalamin binding"/>
    <property type="evidence" value="ECO:0007669"/>
    <property type="project" value="UniProtKB-KW"/>
</dbReference>
<dbReference type="Proteomes" id="UP000198828">
    <property type="component" value="Unassembled WGS sequence"/>
</dbReference>
<keyword evidence="3" id="KW-0413">Isomerase</keyword>
<dbReference type="OrthoDB" id="5756833at2"/>
<evidence type="ECO:0000313" key="6">
    <source>
        <dbReference type="Proteomes" id="UP000198828"/>
    </source>
</evidence>
<dbReference type="GO" id="GO:0016853">
    <property type="term" value="F:isomerase activity"/>
    <property type="evidence" value="ECO:0007669"/>
    <property type="project" value="UniProtKB-KW"/>
</dbReference>
<accession>A0A1H3DQV4</accession>
<name>A0A1H3DQV4_9FIRM</name>
<comment type="cofactor">
    <cofactor evidence="1">
        <name>adenosylcob(III)alamin</name>
        <dbReference type="ChEBI" id="CHEBI:18408"/>
    </cofactor>
</comment>
<reference evidence="5 6" key="1">
    <citation type="submission" date="2016-10" db="EMBL/GenBank/DDBJ databases">
        <authorList>
            <person name="de Groot N.N."/>
        </authorList>
    </citation>
    <scope>NUCLEOTIDE SEQUENCE [LARGE SCALE GENOMIC DNA]</scope>
    <source>
        <strain evidence="5 6">DSM 23310</strain>
    </source>
</reference>
<evidence type="ECO:0000256" key="1">
    <source>
        <dbReference type="ARBA" id="ARBA00001922"/>
    </source>
</evidence>
<protein>
    <recommendedName>
        <fullName evidence="7">Cobalamin-binding protein</fullName>
    </recommendedName>
</protein>
<keyword evidence="4" id="KW-0170">Cobalt</keyword>
<dbReference type="RefSeq" id="WP_093754602.1">
    <property type="nucleotide sequence ID" value="NZ_FNNG01000016.1"/>
</dbReference>
<dbReference type="SUPFAM" id="SSF52242">
    <property type="entry name" value="Cobalamin (vitamin B12)-binding domain"/>
    <property type="match status" value="1"/>
</dbReference>
<proteinExistence type="predicted"/>
<evidence type="ECO:0000256" key="4">
    <source>
        <dbReference type="ARBA" id="ARBA00023285"/>
    </source>
</evidence>
<organism evidence="5 6">
    <name type="scientific">Tepidimicrobium xylanilyticum</name>
    <dbReference type="NCBI Taxonomy" id="1123352"/>
    <lineage>
        <taxon>Bacteria</taxon>
        <taxon>Bacillati</taxon>
        <taxon>Bacillota</taxon>
        <taxon>Tissierellia</taxon>
        <taxon>Tissierellales</taxon>
        <taxon>Tepidimicrobiaceae</taxon>
        <taxon>Tepidimicrobium</taxon>
    </lineage>
</organism>
<dbReference type="SUPFAM" id="SSF51703">
    <property type="entry name" value="Cobalamin (vitamin B12)-dependent enzymes"/>
    <property type="match status" value="1"/>
</dbReference>
<dbReference type="InterPro" id="IPR016176">
    <property type="entry name" value="Cbl-dep_enz_cat"/>
</dbReference>
<evidence type="ECO:0000313" key="5">
    <source>
        <dbReference type="EMBL" id="SDX68710.1"/>
    </source>
</evidence>
<keyword evidence="2" id="KW-0846">Cobalamin</keyword>